<sequence length="197" mass="22053">MKIVYCQNWYWFRNKPTEPMTEAQARARFDTDGATKLTVALISDESPDGVPFATIETMPHGNGVSVNRYTASGTPILGIGYKEIDGRMFAFGANEFHYPDPRESESTLLSLTAASKVEAYSFTPDGTAEVRRQLNEALYEFISLKVAQTPERSEANWKPLLKFGNWDAYIPPTLAEFHEGLTIEEDVVLNRSDAYPG</sequence>
<comment type="caution">
    <text evidence="1">The sequence shown here is derived from an EMBL/GenBank/DDBJ whole genome shotgun (WGS) entry which is preliminary data.</text>
</comment>
<evidence type="ECO:0000313" key="2">
    <source>
        <dbReference type="Proteomes" id="UP000676853"/>
    </source>
</evidence>
<reference evidence="1 2" key="1">
    <citation type="submission" date="2021-04" db="EMBL/GenBank/DDBJ databases">
        <title>Whole genome sequence analysis of a thiophenic sulfur metabolizing bacteria.</title>
        <authorList>
            <person name="Akhtar N."/>
            <person name="Akram J."/>
            <person name="Aslam A."/>
        </authorList>
    </citation>
    <scope>NUCLEOTIDE SEQUENCE [LARGE SCALE GENOMIC DNA]</scope>
    <source>
        <strain evidence="1 2">3OW</strain>
    </source>
</reference>
<organism evidence="1 2">
    <name type="scientific">Tsukamurella paurometabola</name>
    <name type="common">Corynebacterium paurometabolum</name>
    <dbReference type="NCBI Taxonomy" id="2061"/>
    <lineage>
        <taxon>Bacteria</taxon>
        <taxon>Bacillati</taxon>
        <taxon>Actinomycetota</taxon>
        <taxon>Actinomycetes</taxon>
        <taxon>Mycobacteriales</taxon>
        <taxon>Tsukamurellaceae</taxon>
        <taxon>Tsukamurella</taxon>
    </lineage>
</organism>
<accession>A0ABS5NIL7</accession>
<protein>
    <submittedName>
        <fullName evidence="1">Uncharacterized protein</fullName>
    </submittedName>
</protein>
<dbReference type="Proteomes" id="UP000676853">
    <property type="component" value="Unassembled WGS sequence"/>
</dbReference>
<proteinExistence type="predicted"/>
<evidence type="ECO:0000313" key="1">
    <source>
        <dbReference type="EMBL" id="MBS4104144.1"/>
    </source>
</evidence>
<dbReference type="EMBL" id="JAGXOE010000113">
    <property type="protein sequence ID" value="MBS4104144.1"/>
    <property type="molecule type" value="Genomic_DNA"/>
</dbReference>
<name>A0ABS5NIL7_TSUPA</name>
<gene>
    <name evidence="1" type="ORF">KFZ73_23265</name>
</gene>
<keyword evidence="2" id="KW-1185">Reference proteome</keyword>